<feature type="compositionally biased region" description="Low complexity" evidence="1">
    <location>
        <begin position="315"/>
        <end position="332"/>
    </location>
</feature>
<feature type="region of interest" description="Disordered" evidence="1">
    <location>
        <begin position="264"/>
        <end position="298"/>
    </location>
</feature>
<dbReference type="AlphaFoldDB" id="A0A2N9L8W2"/>
<dbReference type="Proteomes" id="UP000239735">
    <property type="component" value="Unassembled WGS sequence"/>
</dbReference>
<feature type="chain" id="PRO_5014692753" description="DUF4412 domain-containing protein" evidence="2">
    <location>
        <begin position="23"/>
        <end position="380"/>
    </location>
</feature>
<reference evidence="4" key="1">
    <citation type="submission" date="2018-02" db="EMBL/GenBank/DDBJ databases">
        <authorList>
            <person name="Hausmann B."/>
        </authorList>
    </citation>
    <scope>NUCLEOTIDE SEQUENCE [LARGE SCALE GENOMIC DNA]</scope>
    <source>
        <strain evidence="4">Peat soil MAG SbA5</strain>
    </source>
</reference>
<name>A0A2N9L8W2_9BACT</name>
<feature type="signal peptide" evidence="2">
    <location>
        <begin position="1"/>
        <end position="22"/>
    </location>
</feature>
<evidence type="ECO:0008006" key="5">
    <source>
        <dbReference type="Google" id="ProtNLM"/>
    </source>
</evidence>
<organism evidence="3 4">
    <name type="scientific">Candidatus Sulfuritelmatomonas gaucii</name>
    <dbReference type="NCBI Taxonomy" id="2043161"/>
    <lineage>
        <taxon>Bacteria</taxon>
        <taxon>Pseudomonadati</taxon>
        <taxon>Acidobacteriota</taxon>
        <taxon>Terriglobia</taxon>
        <taxon>Terriglobales</taxon>
        <taxon>Acidobacteriaceae</taxon>
        <taxon>Candidatus Sulfuritelmatomonas</taxon>
    </lineage>
</organism>
<feature type="compositionally biased region" description="Polar residues" evidence="1">
    <location>
        <begin position="338"/>
        <end position="348"/>
    </location>
</feature>
<dbReference type="EMBL" id="OKRB01000080">
    <property type="protein sequence ID" value="SPE19484.1"/>
    <property type="molecule type" value="Genomic_DNA"/>
</dbReference>
<evidence type="ECO:0000313" key="3">
    <source>
        <dbReference type="EMBL" id="SPE19484.1"/>
    </source>
</evidence>
<feature type="region of interest" description="Disordered" evidence="1">
    <location>
        <begin position="311"/>
        <end position="356"/>
    </location>
</feature>
<accession>A0A2N9L8W2</accession>
<evidence type="ECO:0000256" key="2">
    <source>
        <dbReference type="SAM" id="SignalP"/>
    </source>
</evidence>
<proteinExistence type="predicted"/>
<dbReference type="OrthoDB" id="109297at2"/>
<keyword evidence="2" id="KW-0732">Signal</keyword>
<protein>
    <recommendedName>
        <fullName evidence="5">DUF4412 domain-containing protein</fullName>
    </recommendedName>
</protein>
<gene>
    <name evidence="3" type="ORF">SBA5_240067</name>
</gene>
<evidence type="ECO:0000256" key="1">
    <source>
        <dbReference type="SAM" id="MobiDB-lite"/>
    </source>
</evidence>
<sequence>MYRCAKGIVTLALALGPLVCYGDSSYKETTQMTGGQLIDSLKNIPFMGKQMKSLTDPVTTTTMVRGNQKAVVTSQSTEIYDLDKQEIIHIDTVKKQYSVDTFDDMRKMMARMPDAIKQAQAAAVQPQAPQAQAPASNLQYSFSASVNDTGVQQVVNGLNAKQQILKLTTVVTDPSQPGTSATYTVTSEIWTTPDVPEEMKDAQDFDTRFAQALMSGVDMSAYLNTLGNSSNAATTQMFAGNPGAGGAYAQMGKEMAKIQGTPILEKTSMGGSGTGQAAPGNNAASSQPDDTGSGGNVVAKGVSSLVGLFGKKKTQPANPAPAASPTSAPQTPGETILLETTTQKSNFSHDPVPASAFEIPAGFKQVPSPLTQALANQPSQ</sequence>
<evidence type="ECO:0000313" key="4">
    <source>
        <dbReference type="Proteomes" id="UP000239735"/>
    </source>
</evidence>